<protein>
    <submittedName>
        <fullName evidence="2">Uncharacterized protein</fullName>
    </submittedName>
</protein>
<dbReference type="Proteomes" id="UP000245119">
    <property type="component" value="Linkage Group LG10"/>
</dbReference>
<keyword evidence="3" id="KW-1185">Reference proteome</keyword>
<name>A0A2T7NP55_POMCA</name>
<comment type="caution">
    <text evidence="2">The sequence shown here is derived from an EMBL/GenBank/DDBJ whole genome shotgun (WGS) entry which is preliminary data.</text>
</comment>
<keyword evidence="1" id="KW-0472">Membrane</keyword>
<sequence>MENRCRGGFTCRTLHRQKLKESLPQRTRSARVRSTGVQRLGLPGAADGGNLTSQVRSSPEPLLCRCTRARWWHAARLIRFSFAIVVSLAQSSEFTLSFFFFFIFFFDALVSS</sequence>
<gene>
    <name evidence="2" type="ORF">C0Q70_16193</name>
</gene>
<feature type="transmembrane region" description="Helical" evidence="1">
    <location>
        <begin position="80"/>
        <end position="106"/>
    </location>
</feature>
<reference evidence="2 3" key="1">
    <citation type="submission" date="2018-04" db="EMBL/GenBank/DDBJ databases">
        <title>The genome of golden apple snail Pomacea canaliculata provides insight into stress tolerance and invasive adaptation.</title>
        <authorList>
            <person name="Liu C."/>
            <person name="Liu B."/>
            <person name="Ren Y."/>
            <person name="Zhang Y."/>
            <person name="Wang H."/>
            <person name="Li S."/>
            <person name="Jiang F."/>
            <person name="Yin L."/>
            <person name="Zhang G."/>
            <person name="Qian W."/>
            <person name="Fan W."/>
        </authorList>
    </citation>
    <scope>NUCLEOTIDE SEQUENCE [LARGE SCALE GENOMIC DNA]</scope>
    <source>
        <strain evidence="2">SZHN2017</strain>
        <tissue evidence="2">Muscle</tissue>
    </source>
</reference>
<proteinExistence type="predicted"/>
<evidence type="ECO:0000313" key="3">
    <source>
        <dbReference type="Proteomes" id="UP000245119"/>
    </source>
</evidence>
<evidence type="ECO:0000256" key="1">
    <source>
        <dbReference type="SAM" id="Phobius"/>
    </source>
</evidence>
<evidence type="ECO:0000313" key="2">
    <source>
        <dbReference type="EMBL" id="PVD22933.1"/>
    </source>
</evidence>
<dbReference type="EMBL" id="PZQS01000010">
    <property type="protein sequence ID" value="PVD22933.1"/>
    <property type="molecule type" value="Genomic_DNA"/>
</dbReference>
<dbReference type="AlphaFoldDB" id="A0A2T7NP55"/>
<accession>A0A2T7NP55</accession>
<keyword evidence="1" id="KW-0812">Transmembrane</keyword>
<organism evidence="2 3">
    <name type="scientific">Pomacea canaliculata</name>
    <name type="common">Golden apple snail</name>
    <dbReference type="NCBI Taxonomy" id="400727"/>
    <lineage>
        <taxon>Eukaryota</taxon>
        <taxon>Metazoa</taxon>
        <taxon>Spiralia</taxon>
        <taxon>Lophotrochozoa</taxon>
        <taxon>Mollusca</taxon>
        <taxon>Gastropoda</taxon>
        <taxon>Caenogastropoda</taxon>
        <taxon>Architaenioglossa</taxon>
        <taxon>Ampullarioidea</taxon>
        <taxon>Ampullariidae</taxon>
        <taxon>Pomacea</taxon>
    </lineage>
</organism>
<keyword evidence="1" id="KW-1133">Transmembrane helix</keyword>